<dbReference type="RefSeq" id="WP_175994024.1">
    <property type="nucleotide sequence ID" value="NZ_CP053642.1"/>
</dbReference>
<sequence>MSLPEHSPSSAPTYDSQSLGQQPIAQPRGWPEVPGVRIVGIVGRGGFATVYEGVQLSMSRPVAVKVDSRGLDDERNRRRYMREVSATSRISSHPHVISLIDTGVLRDGRPFIVMELCPGGSLADLVERGPIPAPDAVALVEAAASALGAGHAAGILHRDVKPGNILLDAFGAPRLTDFGIASITREGQDPTVTLECLTPDFAAPEAFAMAAPAPQGDVWSMGAVLYTMLTGHSPRRRATGRSLSLPEIVEGLKSPIDLGDPRVPALLAPLLARALDPDPAKRHADGTALARALVEAREALGDGSLTVSGPRAALLQARRPQGPAAPVPRVPSPAPVDARPGPPPGAAPSASPAMGAPSGRPARSRPGRRIAAAAAVLAVGAGLGAGGAWLAWDRGSETTTAIGHSSSPPATGAEPADRRAAPAAQDGAAGAAGSTGVAGSSGAPETAASEPPHPKGACLAGITSISGQSSARAVDCAQSHSWRVFAVGTLDATTVSGSDDSLMADAVVRKTCTSAAAEASGYADDDAKLTVLGPSEAAWQAGRRGFSCLASTG</sequence>
<dbReference type="EC" id="2.7.11.1" evidence="1"/>
<feature type="region of interest" description="Disordered" evidence="8">
    <location>
        <begin position="318"/>
        <end position="367"/>
    </location>
</feature>
<evidence type="ECO:0000256" key="3">
    <source>
        <dbReference type="ARBA" id="ARBA00022679"/>
    </source>
</evidence>
<dbReference type="EMBL" id="CP053642">
    <property type="protein sequence ID" value="QKD79561.1"/>
    <property type="molecule type" value="Genomic_DNA"/>
</dbReference>
<feature type="compositionally biased region" description="Polar residues" evidence="8">
    <location>
        <begin position="399"/>
        <end position="409"/>
    </location>
</feature>
<dbReference type="PROSITE" id="PS50011">
    <property type="entry name" value="PROTEIN_KINASE_DOM"/>
    <property type="match status" value="1"/>
</dbReference>
<dbReference type="Pfam" id="PF00069">
    <property type="entry name" value="Pkinase"/>
    <property type="match status" value="1"/>
</dbReference>
<evidence type="ECO:0000313" key="12">
    <source>
        <dbReference type="Proteomes" id="UP000504752"/>
    </source>
</evidence>
<dbReference type="InterPro" id="IPR000719">
    <property type="entry name" value="Prot_kinase_dom"/>
</dbReference>
<feature type="compositionally biased region" description="Low complexity" evidence="8">
    <location>
        <begin position="421"/>
        <end position="444"/>
    </location>
</feature>
<evidence type="ECO:0000313" key="11">
    <source>
        <dbReference type="EMBL" id="QKD79561.1"/>
    </source>
</evidence>
<keyword evidence="9" id="KW-1133">Transmembrane helix</keyword>
<dbReference type="GO" id="GO:0004674">
    <property type="term" value="F:protein serine/threonine kinase activity"/>
    <property type="evidence" value="ECO:0007669"/>
    <property type="project" value="UniProtKB-KW"/>
</dbReference>
<dbReference type="AlphaFoldDB" id="A0A6M8B833"/>
<proteinExistence type="predicted"/>
<dbReference type="PROSITE" id="PS00107">
    <property type="entry name" value="PROTEIN_KINASE_ATP"/>
    <property type="match status" value="1"/>
</dbReference>
<dbReference type="SMART" id="SM00220">
    <property type="entry name" value="S_TKc"/>
    <property type="match status" value="1"/>
</dbReference>
<dbReference type="PANTHER" id="PTHR43289">
    <property type="entry name" value="MITOGEN-ACTIVATED PROTEIN KINASE KINASE KINASE 20-RELATED"/>
    <property type="match status" value="1"/>
</dbReference>
<keyword evidence="4 7" id="KW-0547">Nucleotide-binding</keyword>
<evidence type="ECO:0000256" key="1">
    <source>
        <dbReference type="ARBA" id="ARBA00012513"/>
    </source>
</evidence>
<evidence type="ECO:0000256" key="6">
    <source>
        <dbReference type="ARBA" id="ARBA00022840"/>
    </source>
</evidence>
<gene>
    <name evidence="11" type="ORF">HPC72_04230</name>
</gene>
<organism evidence="11 12">
    <name type="scientific">Actinomyces marmotae</name>
    <dbReference type="NCBI Taxonomy" id="2737173"/>
    <lineage>
        <taxon>Bacteria</taxon>
        <taxon>Bacillati</taxon>
        <taxon>Actinomycetota</taxon>
        <taxon>Actinomycetes</taxon>
        <taxon>Actinomycetales</taxon>
        <taxon>Actinomycetaceae</taxon>
        <taxon>Actinomyces</taxon>
    </lineage>
</organism>
<dbReference type="PANTHER" id="PTHR43289:SF6">
    <property type="entry name" value="SERINE_THREONINE-PROTEIN KINASE NEKL-3"/>
    <property type="match status" value="1"/>
</dbReference>
<feature type="compositionally biased region" description="Low complexity" evidence="8">
    <location>
        <begin position="347"/>
        <end position="361"/>
    </location>
</feature>
<keyword evidence="9" id="KW-0472">Membrane</keyword>
<evidence type="ECO:0000256" key="8">
    <source>
        <dbReference type="SAM" id="MobiDB-lite"/>
    </source>
</evidence>
<dbReference type="Pfam" id="PF13845">
    <property type="entry name" value="Septum_form"/>
    <property type="match status" value="1"/>
</dbReference>
<evidence type="ECO:0000256" key="7">
    <source>
        <dbReference type="PROSITE-ProRule" id="PRU10141"/>
    </source>
</evidence>
<dbReference type="KEGG" id="amam:HPC72_04230"/>
<feature type="transmembrane region" description="Helical" evidence="9">
    <location>
        <begin position="370"/>
        <end position="392"/>
    </location>
</feature>
<keyword evidence="6 7" id="KW-0067">ATP-binding</keyword>
<dbReference type="CDD" id="cd14014">
    <property type="entry name" value="STKc_PknB_like"/>
    <property type="match status" value="1"/>
</dbReference>
<evidence type="ECO:0000256" key="2">
    <source>
        <dbReference type="ARBA" id="ARBA00022527"/>
    </source>
</evidence>
<feature type="compositionally biased region" description="Pro residues" evidence="8">
    <location>
        <begin position="323"/>
        <end position="346"/>
    </location>
</feature>
<evidence type="ECO:0000259" key="10">
    <source>
        <dbReference type="PROSITE" id="PS50011"/>
    </source>
</evidence>
<dbReference type="InterPro" id="IPR011009">
    <property type="entry name" value="Kinase-like_dom_sf"/>
</dbReference>
<reference evidence="11 12" key="1">
    <citation type="submission" date="2020-05" db="EMBL/GenBank/DDBJ databases">
        <title>Actinomyces sp. zg-325.</title>
        <authorList>
            <person name="Yang C."/>
        </authorList>
    </citation>
    <scope>NUCLEOTIDE SEQUENCE [LARGE SCALE GENOMIC DNA]</scope>
    <source>
        <strain evidence="12">zg-325</strain>
    </source>
</reference>
<feature type="domain" description="Protein kinase" evidence="10">
    <location>
        <begin position="36"/>
        <end position="294"/>
    </location>
</feature>
<feature type="region of interest" description="Disordered" evidence="8">
    <location>
        <begin position="399"/>
        <end position="460"/>
    </location>
</feature>
<dbReference type="Gene3D" id="1.10.510.10">
    <property type="entry name" value="Transferase(Phosphotransferase) domain 1"/>
    <property type="match status" value="1"/>
</dbReference>
<dbReference type="PROSITE" id="PS00108">
    <property type="entry name" value="PROTEIN_KINASE_ST"/>
    <property type="match status" value="1"/>
</dbReference>
<evidence type="ECO:0000256" key="9">
    <source>
        <dbReference type="SAM" id="Phobius"/>
    </source>
</evidence>
<evidence type="ECO:0000256" key="4">
    <source>
        <dbReference type="ARBA" id="ARBA00022741"/>
    </source>
</evidence>
<dbReference type="InterPro" id="IPR017441">
    <property type="entry name" value="Protein_kinase_ATP_BS"/>
</dbReference>
<feature type="region of interest" description="Disordered" evidence="8">
    <location>
        <begin position="1"/>
        <end position="28"/>
    </location>
</feature>
<dbReference type="InterPro" id="IPR026004">
    <property type="entry name" value="Septum_form"/>
</dbReference>
<dbReference type="InterPro" id="IPR008271">
    <property type="entry name" value="Ser/Thr_kinase_AS"/>
</dbReference>
<feature type="binding site" evidence="7">
    <location>
        <position position="65"/>
    </location>
    <ligand>
        <name>ATP</name>
        <dbReference type="ChEBI" id="CHEBI:30616"/>
    </ligand>
</feature>
<keyword evidence="9" id="KW-0812">Transmembrane</keyword>
<name>A0A6M8B833_9ACTO</name>
<evidence type="ECO:0000256" key="5">
    <source>
        <dbReference type="ARBA" id="ARBA00022777"/>
    </source>
</evidence>
<protein>
    <recommendedName>
        <fullName evidence="1">non-specific serine/threonine protein kinase</fullName>
        <ecNumber evidence="1">2.7.11.1</ecNumber>
    </recommendedName>
</protein>
<keyword evidence="3" id="KW-0808">Transferase</keyword>
<feature type="compositionally biased region" description="Polar residues" evidence="8">
    <location>
        <begin position="7"/>
        <end position="24"/>
    </location>
</feature>
<dbReference type="GO" id="GO:0005524">
    <property type="term" value="F:ATP binding"/>
    <property type="evidence" value="ECO:0007669"/>
    <property type="project" value="UniProtKB-UniRule"/>
</dbReference>
<dbReference type="Proteomes" id="UP000504752">
    <property type="component" value="Chromosome"/>
</dbReference>
<dbReference type="SUPFAM" id="SSF56112">
    <property type="entry name" value="Protein kinase-like (PK-like)"/>
    <property type="match status" value="1"/>
</dbReference>
<keyword evidence="12" id="KW-1185">Reference proteome</keyword>
<keyword evidence="5 11" id="KW-0418">Kinase</keyword>
<keyword evidence="2" id="KW-0723">Serine/threonine-protein kinase</keyword>
<accession>A0A6M8B833</accession>